<accession>A0AAP0DVR3</accession>
<feature type="signal peptide" evidence="2">
    <location>
        <begin position="1"/>
        <end position="22"/>
    </location>
</feature>
<dbReference type="Gene3D" id="3.40.50.300">
    <property type="entry name" value="P-loop containing nucleotide triphosphate hydrolases"/>
    <property type="match status" value="1"/>
</dbReference>
<reference evidence="4 5" key="1">
    <citation type="submission" date="2024-04" db="EMBL/GenBank/DDBJ databases">
        <title>The reference genome of an endangered Asteraceae, Deinandra increscens subsp. villosa, native to the Central Coast of California.</title>
        <authorList>
            <person name="Guilliams M."/>
            <person name="Hasenstab-Lehman K."/>
            <person name="Meyer R."/>
            <person name="Mcevoy S."/>
        </authorList>
    </citation>
    <scope>NUCLEOTIDE SEQUENCE [LARGE SCALE GENOMIC DNA]</scope>
    <source>
        <tissue evidence="4">Leaf</tissue>
    </source>
</reference>
<evidence type="ECO:0000313" key="4">
    <source>
        <dbReference type="EMBL" id="KAK9078099.1"/>
    </source>
</evidence>
<dbReference type="PANTHER" id="PTHR10492:SF90">
    <property type="entry name" value="ATP-DEPENDENT DNA HELICASE"/>
    <property type="match status" value="1"/>
</dbReference>
<dbReference type="GO" id="GO:0000723">
    <property type="term" value="P:telomere maintenance"/>
    <property type="evidence" value="ECO:0007669"/>
    <property type="project" value="InterPro"/>
</dbReference>
<feature type="chain" id="PRO_5043055678" description="ATP-dependent DNA helicase" evidence="2">
    <location>
        <begin position="23"/>
        <end position="597"/>
    </location>
</feature>
<dbReference type="AlphaFoldDB" id="A0AAP0DVR3"/>
<proteinExistence type="inferred from homology"/>
<dbReference type="GO" id="GO:0006281">
    <property type="term" value="P:DNA repair"/>
    <property type="evidence" value="ECO:0007669"/>
    <property type="project" value="UniProtKB-KW"/>
</dbReference>
<dbReference type="Proteomes" id="UP001408789">
    <property type="component" value="Unassembled WGS sequence"/>
</dbReference>
<comment type="similarity">
    <text evidence="1">Belongs to the helicase family.</text>
</comment>
<dbReference type="GO" id="GO:0005524">
    <property type="term" value="F:ATP binding"/>
    <property type="evidence" value="ECO:0007669"/>
    <property type="project" value="UniProtKB-KW"/>
</dbReference>
<keyword evidence="1" id="KW-0233">DNA recombination</keyword>
<protein>
    <recommendedName>
        <fullName evidence="1">ATP-dependent DNA helicase</fullName>
        <ecNumber evidence="1">5.6.2.3</ecNumber>
    </recommendedName>
</protein>
<dbReference type="SUPFAM" id="SSF52540">
    <property type="entry name" value="P-loop containing nucleoside triphosphate hydrolases"/>
    <property type="match status" value="1"/>
</dbReference>
<dbReference type="EC" id="5.6.2.3" evidence="1"/>
<name>A0AAP0DVR3_9ASTR</name>
<dbReference type="GO" id="GO:0006310">
    <property type="term" value="P:DNA recombination"/>
    <property type="evidence" value="ECO:0007669"/>
    <property type="project" value="UniProtKB-KW"/>
</dbReference>
<feature type="domain" description="DNA helicase Pif1-like DEAD-box helicase" evidence="3">
    <location>
        <begin position="501"/>
        <end position="559"/>
    </location>
</feature>
<evidence type="ECO:0000256" key="2">
    <source>
        <dbReference type="SAM" id="SignalP"/>
    </source>
</evidence>
<dbReference type="GO" id="GO:0043139">
    <property type="term" value="F:5'-3' DNA helicase activity"/>
    <property type="evidence" value="ECO:0007669"/>
    <property type="project" value="UniProtKB-EC"/>
</dbReference>
<dbReference type="PANTHER" id="PTHR10492">
    <property type="match status" value="1"/>
</dbReference>
<dbReference type="InterPro" id="IPR010285">
    <property type="entry name" value="DNA_helicase_pif1-like_DEAD"/>
</dbReference>
<organism evidence="4 5">
    <name type="scientific">Deinandra increscens subsp. villosa</name>
    <dbReference type="NCBI Taxonomy" id="3103831"/>
    <lineage>
        <taxon>Eukaryota</taxon>
        <taxon>Viridiplantae</taxon>
        <taxon>Streptophyta</taxon>
        <taxon>Embryophyta</taxon>
        <taxon>Tracheophyta</taxon>
        <taxon>Spermatophyta</taxon>
        <taxon>Magnoliopsida</taxon>
        <taxon>eudicotyledons</taxon>
        <taxon>Gunneridae</taxon>
        <taxon>Pentapetalae</taxon>
        <taxon>asterids</taxon>
        <taxon>campanulids</taxon>
        <taxon>Asterales</taxon>
        <taxon>Asteraceae</taxon>
        <taxon>Asteroideae</taxon>
        <taxon>Heliantheae alliance</taxon>
        <taxon>Madieae</taxon>
        <taxon>Madiinae</taxon>
        <taxon>Deinandra</taxon>
    </lineage>
</organism>
<comment type="caution">
    <text evidence="4">The sequence shown here is derived from an EMBL/GenBank/DDBJ whole genome shotgun (WGS) entry which is preliminary data.</text>
</comment>
<dbReference type="Pfam" id="PF05970">
    <property type="entry name" value="PIF1"/>
    <property type="match status" value="1"/>
</dbReference>
<sequence>MSRHHFIPILMCLLATLAGVYMIEFQKRGLPHAHILIWLDTESKCTTPSLIDDIISAELPLETDDPEAFRVVTKHMLHGPCGPDGRNAPCMVDGNCSKHYPRLYYDEKTIDGDGYPVYRRRRNNRSAVKGKNRFDNSHVVPYNRYLLLKYESHINVEWCNRSRVIKYLFKYLNKGPDRTTMIIHDNITIDGETHHEKIINVDEIKNYLDCRYLSACEAVWRMLAFDIHYSYPSVMKLTFHLPDQNVVMLRESDKIAATVHRLGIKETMFGEWFELNKVDARARELTNAELPAKYVWHARDKRWVRRSCRTCIGRIVYCNLAAGPRYYLRMLLGIVKGARSFDVIKTFDGKLYPTFKEACYARGLLSDDNEWTEAITEAQMWASGNQLRTLFVTILLFCEVSSPLQLWEQNWEVLCEDIEYKKRRELRFPKWEPKDHQKKNYCLLKIEELLQRNGMSLNDFENFPKPDPTLLGNVENRLIREELSYNVSLEKEMHEKLYSNLNAEQGLIYKRVIESVEQEKGKLFFVYGPGGTGKTILYRAILSRLRSEEMIALAVASSGKLISTSYETSISCRKNTTFQNTYTRRLQIFILCSHRHN</sequence>
<comment type="cofactor">
    <cofactor evidence="1">
        <name>Mg(2+)</name>
        <dbReference type="ChEBI" id="CHEBI:18420"/>
    </cofactor>
</comment>
<comment type="catalytic activity">
    <reaction evidence="1">
        <text>ATP + H2O = ADP + phosphate + H(+)</text>
        <dbReference type="Rhea" id="RHEA:13065"/>
        <dbReference type="ChEBI" id="CHEBI:15377"/>
        <dbReference type="ChEBI" id="CHEBI:15378"/>
        <dbReference type="ChEBI" id="CHEBI:30616"/>
        <dbReference type="ChEBI" id="CHEBI:43474"/>
        <dbReference type="ChEBI" id="CHEBI:456216"/>
        <dbReference type="EC" id="5.6.2.3"/>
    </reaction>
</comment>
<keyword evidence="1" id="KW-0547">Nucleotide-binding</keyword>
<gene>
    <name evidence="4" type="ORF">SSX86_002156</name>
</gene>
<evidence type="ECO:0000259" key="3">
    <source>
        <dbReference type="Pfam" id="PF05970"/>
    </source>
</evidence>
<keyword evidence="1" id="KW-0227">DNA damage</keyword>
<keyword evidence="1" id="KW-0234">DNA repair</keyword>
<evidence type="ECO:0000313" key="5">
    <source>
        <dbReference type="Proteomes" id="UP001408789"/>
    </source>
</evidence>
<dbReference type="GO" id="GO:0016787">
    <property type="term" value="F:hydrolase activity"/>
    <property type="evidence" value="ECO:0007669"/>
    <property type="project" value="UniProtKB-KW"/>
</dbReference>
<keyword evidence="1" id="KW-0067">ATP-binding</keyword>
<keyword evidence="1" id="KW-0347">Helicase</keyword>
<evidence type="ECO:0000256" key="1">
    <source>
        <dbReference type="RuleBase" id="RU363044"/>
    </source>
</evidence>
<dbReference type="EMBL" id="JBCNJP010000006">
    <property type="protein sequence ID" value="KAK9078099.1"/>
    <property type="molecule type" value="Genomic_DNA"/>
</dbReference>
<keyword evidence="5" id="KW-1185">Reference proteome</keyword>
<keyword evidence="1" id="KW-0378">Hydrolase</keyword>
<keyword evidence="2" id="KW-0732">Signal</keyword>
<dbReference type="InterPro" id="IPR027417">
    <property type="entry name" value="P-loop_NTPase"/>
</dbReference>